<dbReference type="GO" id="GO:0032040">
    <property type="term" value="C:small-subunit processome"/>
    <property type="evidence" value="ECO:0007669"/>
    <property type="project" value="TreeGrafter"/>
</dbReference>
<feature type="compositionally biased region" description="Acidic residues" evidence="2">
    <location>
        <begin position="534"/>
        <end position="543"/>
    </location>
</feature>
<feature type="domain" description="S1 motif" evidence="3">
    <location>
        <begin position="241"/>
        <end position="309"/>
    </location>
</feature>
<dbReference type="GO" id="GO:0006364">
    <property type="term" value="P:rRNA processing"/>
    <property type="evidence" value="ECO:0007669"/>
    <property type="project" value="InterPro"/>
</dbReference>
<feature type="coiled-coil region" evidence="1">
    <location>
        <begin position="647"/>
        <end position="707"/>
    </location>
</feature>
<reference evidence="4" key="1">
    <citation type="submission" date="2013-04" db="EMBL/GenBank/DDBJ databases">
        <authorList>
            <person name="Qu J."/>
            <person name="Murali S.C."/>
            <person name="Bandaranaike D."/>
            <person name="Bellair M."/>
            <person name="Blankenburg K."/>
            <person name="Chao H."/>
            <person name="Dinh H."/>
            <person name="Doddapaneni H."/>
            <person name="Downs B."/>
            <person name="Dugan-Rocha S."/>
            <person name="Elkadiri S."/>
            <person name="Gnanaolivu R.D."/>
            <person name="Hernandez B."/>
            <person name="Javaid M."/>
            <person name="Jayaseelan J.C."/>
            <person name="Lee S."/>
            <person name="Li M."/>
            <person name="Ming W."/>
            <person name="Munidasa M."/>
            <person name="Muniz J."/>
            <person name="Nguyen L."/>
            <person name="Ongeri F."/>
            <person name="Osuji N."/>
            <person name="Pu L.-L."/>
            <person name="Puazo M."/>
            <person name="Qu C."/>
            <person name="Quiroz J."/>
            <person name="Raj R."/>
            <person name="Weissenberger G."/>
            <person name="Xin Y."/>
            <person name="Zou X."/>
            <person name="Han Y."/>
            <person name="Richards S."/>
            <person name="Worley K."/>
            <person name="Muzny D."/>
            <person name="Gibbs R."/>
        </authorList>
    </citation>
    <scope>NUCLEOTIDE SEQUENCE</scope>
    <source>
        <strain evidence="4">Sampled in the wild</strain>
    </source>
</reference>
<comment type="caution">
    <text evidence="4">The sequence shown here is derived from an EMBL/GenBank/DDBJ whole genome shotgun (WGS) entry which is preliminary data.</text>
</comment>
<gene>
    <name evidence="4" type="ORF">J437_LFUL011436</name>
</gene>
<dbReference type="InterPro" id="IPR045209">
    <property type="entry name" value="Rrp5"/>
</dbReference>
<keyword evidence="5" id="KW-1185">Reference proteome</keyword>
<dbReference type="PROSITE" id="PS50126">
    <property type="entry name" value="S1"/>
    <property type="match status" value="1"/>
</dbReference>
<accession>A0A8K0NYM3</accession>
<dbReference type="GO" id="GO:0003723">
    <property type="term" value="F:RNA binding"/>
    <property type="evidence" value="ECO:0007669"/>
    <property type="project" value="TreeGrafter"/>
</dbReference>
<protein>
    <recommendedName>
        <fullName evidence="3">S1 motif domain-containing protein</fullName>
    </recommendedName>
</protein>
<dbReference type="SMART" id="SM00316">
    <property type="entry name" value="S1"/>
    <property type="match status" value="1"/>
</dbReference>
<evidence type="ECO:0000313" key="4">
    <source>
        <dbReference type="EMBL" id="KAG8226323.1"/>
    </source>
</evidence>
<dbReference type="PANTHER" id="PTHR23270:SF10">
    <property type="entry name" value="PROTEIN RRP5 HOMOLOG"/>
    <property type="match status" value="1"/>
</dbReference>
<organism evidence="4 5">
    <name type="scientific">Ladona fulva</name>
    <name type="common">Scarce chaser dragonfly</name>
    <name type="synonym">Libellula fulva</name>
    <dbReference type="NCBI Taxonomy" id="123851"/>
    <lineage>
        <taxon>Eukaryota</taxon>
        <taxon>Metazoa</taxon>
        <taxon>Ecdysozoa</taxon>
        <taxon>Arthropoda</taxon>
        <taxon>Hexapoda</taxon>
        <taxon>Insecta</taxon>
        <taxon>Pterygota</taxon>
        <taxon>Palaeoptera</taxon>
        <taxon>Odonata</taxon>
        <taxon>Epiprocta</taxon>
        <taxon>Anisoptera</taxon>
        <taxon>Libelluloidea</taxon>
        <taxon>Libellulidae</taxon>
        <taxon>Ladona</taxon>
    </lineage>
</organism>
<keyword evidence="1" id="KW-0175">Coiled coil</keyword>
<reference evidence="4" key="2">
    <citation type="submission" date="2017-10" db="EMBL/GenBank/DDBJ databases">
        <title>Ladona fulva Genome sequencing and assembly.</title>
        <authorList>
            <person name="Murali S."/>
            <person name="Richards S."/>
            <person name="Bandaranaike D."/>
            <person name="Bellair M."/>
            <person name="Blankenburg K."/>
            <person name="Chao H."/>
            <person name="Dinh H."/>
            <person name="Doddapaneni H."/>
            <person name="Dugan-Rocha S."/>
            <person name="Elkadiri S."/>
            <person name="Gnanaolivu R."/>
            <person name="Hernandez B."/>
            <person name="Skinner E."/>
            <person name="Javaid M."/>
            <person name="Lee S."/>
            <person name="Li M."/>
            <person name="Ming W."/>
            <person name="Munidasa M."/>
            <person name="Muniz J."/>
            <person name="Nguyen L."/>
            <person name="Hughes D."/>
            <person name="Osuji N."/>
            <person name="Pu L.-L."/>
            <person name="Puazo M."/>
            <person name="Qu C."/>
            <person name="Quiroz J."/>
            <person name="Raj R."/>
            <person name="Weissenberger G."/>
            <person name="Xin Y."/>
            <person name="Zou X."/>
            <person name="Han Y."/>
            <person name="Worley K."/>
            <person name="Muzny D."/>
            <person name="Gibbs R."/>
        </authorList>
    </citation>
    <scope>NUCLEOTIDE SEQUENCE</scope>
    <source>
        <strain evidence="4">Sampled in the wild</strain>
    </source>
</reference>
<dbReference type="Gene3D" id="1.25.40.10">
    <property type="entry name" value="Tetratricopeptide repeat domain"/>
    <property type="match status" value="1"/>
</dbReference>
<dbReference type="Proteomes" id="UP000792457">
    <property type="component" value="Unassembled WGS sequence"/>
</dbReference>
<dbReference type="OrthoDB" id="412781at2759"/>
<dbReference type="Pfam" id="PF00575">
    <property type="entry name" value="S1"/>
    <property type="match status" value="1"/>
</dbReference>
<evidence type="ECO:0000256" key="2">
    <source>
        <dbReference type="SAM" id="MobiDB-lite"/>
    </source>
</evidence>
<dbReference type="AlphaFoldDB" id="A0A8K0NYM3"/>
<name>A0A8K0NYM3_LADFU</name>
<feature type="region of interest" description="Disordered" evidence="2">
    <location>
        <begin position="532"/>
        <end position="558"/>
    </location>
</feature>
<proteinExistence type="predicted"/>
<dbReference type="Gene3D" id="2.40.50.140">
    <property type="entry name" value="Nucleic acid-binding proteins"/>
    <property type="match status" value="1"/>
</dbReference>
<evidence type="ECO:0000259" key="3">
    <source>
        <dbReference type="PROSITE" id="PS50126"/>
    </source>
</evidence>
<evidence type="ECO:0000313" key="5">
    <source>
        <dbReference type="Proteomes" id="UP000792457"/>
    </source>
</evidence>
<dbReference type="InterPro" id="IPR011990">
    <property type="entry name" value="TPR-like_helical_dom_sf"/>
</dbReference>
<sequence length="726" mass="81745">MRVNEVTSKDLAVEVIGTKDKNESVMKGRKGVIPVLHLSDNANLAGCLLKTYSVGDEITSAVFHSVHSANLQPLLIFSIRPAVLQFCSSFNEQKMVDANESDESEAEDNEKKDDDTVSYKVKKGDVLPCSVVDVRQKVLLLEAPIPKYGRKMVVFREGVANEIPEKIEDLGFVKNQLIFGKVIRKENEKKKLIVSTMLSNFWDGYDLEPSLELAKSYLSDLQLIRDRGKAAHLPLKKFSEGQKVEGTITSISSAGACLEVKAGKKKGTVVKAVVNPHHSKNKQIKVGDSVEGRVIFVDYSENQLHLTINPRLVDELEGLAGDTFVVGKGVRVEILLCDKDIAVGIVKGLVHHGEFVYFPTKCHRNDFFSTPDSPDSLKPGEIIKAVIYGKVNGRMIAMVKKYVNLLCKYNEGKKIRKRKNSLNEDKPSGEEIEVEEKRMKLVERKNGDVDMLGNEVSAKKAKKKDMKEKVVDNSETDIASKKMKILDSVRNSESDESKEELLPRLEADQGFIWNADISSLPGLLPKLKDVVESSSEEEEVNEEVDTKGKKGKKKKERTALRAEEEARIREAEERLMDADTAPQTADDFDRLVLSSPDSSIIWLKYVAFHLQNTEIEKARAVAQRALKTINFREEQERLNVWVCLLNLENLYGTKESLEKVLEDALQMNDSYKVYCQMLQIYLDSKKIEELDNLMNAMLKKFRNQKEAWVQAGTICMKSNRPEMAGE</sequence>
<dbReference type="PANTHER" id="PTHR23270">
    <property type="entry name" value="PROGRAMMED CELL DEATH PROTEIN 11 PRE-RRNA PROCESSING PROTEIN RRP5"/>
    <property type="match status" value="1"/>
</dbReference>
<dbReference type="InterPro" id="IPR003029">
    <property type="entry name" value="S1_domain"/>
</dbReference>
<dbReference type="InterPro" id="IPR012340">
    <property type="entry name" value="NA-bd_OB-fold"/>
</dbReference>
<dbReference type="SUPFAM" id="SSF50249">
    <property type="entry name" value="Nucleic acid-binding proteins"/>
    <property type="match status" value="1"/>
</dbReference>
<feature type="non-terminal residue" evidence="4">
    <location>
        <position position="1"/>
    </location>
</feature>
<feature type="compositionally biased region" description="Acidic residues" evidence="2">
    <location>
        <begin position="99"/>
        <end position="108"/>
    </location>
</feature>
<feature type="region of interest" description="Disordered" evidence="2">
    <location>
        <begin position="97"/>
        <end position="116"/>
    </location>
</feature>
<evidence type="ECO:0000256" key="1">
    <source>
        <dbReference type="SAM" id="Coils"/>
    </source>
</evidence>
<dbReference type="SUPFAM" id="SSF48452">
    <property type="entry name" value="TPR-like"/>
    <property type="match status" value="1"/>
</dbReference>
<dbReference type="EMBL" id="KZ308275">
    <property type="protein sequence ID" value="KAG8226323.1"/>
    <property type="molecule type" value="Genomic_DNA"/>
</dbReference>